<evidence type="ECO:0000313" key="1">
    <source>
        <dbReference type="EMBL" id="MPN46603.1"/>
    </source>
</evidence>
<protein>
    <submittedName>
        <fullName evidence="1">Uncharacterized protein</fullName>
    </submittedName>
</protein>
<proteinExistence type="predicted"/>
<name>A0A645IGW9_9ZZZZ</name>
<comment type="caution">
    <text evidence="1">The sequence shown here is derived from an EMBL/GenBank/DDBJ whole genome shotgun (WGS) entry which is preliminary data.</text>
</comment>
<dbReference type="EMBL" id="VSSQ01107408">
    <property type="protein sequence ID" value="MPN46603.1"/>
    <property type="molecule type" value="Genomic_DNA"/>
</dbReference>
<dbReference type="AlphaFoldDB" id="A0A645IGW9"/>
<reference evidence="1" key="1">
    <citation type="submission" date="2019-08" db="EMBL/GenBank/DDBJ databases">
        <authorList>
            <person name="Kucharzyk K."/>
            <person name="Murdoch R.W."/>
            <person name="Higgins S."/>
            <person name="Loffler F."/>
        </authorList>
    </citation>
    <scope>NUCLEOTIDE SEQUENCE</scope>
</reference>
<organism evidence="1">
    <name type="scientific">bioreactor metagenome</name>
    <dbReference type="NCBI Taxonomy" id="1076179"/>
    <lineage>
        <taxon>unclassified sequences</taxon>
        <taxon>metagenomes</taxon>
        <taxon>ecological metagenomes</taxon>
    </lineage>
</organism>
<sequence length="109" mass="11964">MHAAFVLLDRPDTELVAHPALHGADAEGVPLVVGGVHALQKERGQAGQYRLAAFLLDHPHRIVVGVRLELHQDLADHAHPWLARNVEQRQFVELPDDLVDKPGETDAAP</sequence>
<gene>
    <name evidence="1" type="ORF">SDC9_194194</name>
</gene>
<accession>A0A645IGW9</accession>